<feature type="transmembrane region" description="Helical" evidence="8">
    <location>
        <begin position="162"/>
        <end position="179"/>
    </location>
</feature>
<evidence type="ECO:0000256" key="7">
    <source>
        <dbReference type="ARBA" id="ARBA00023136"/>
    </source>
</evidence>
<dbReference type="PANTHER" id="PTHR36838">
    <property type="entry name" value="AUXIN EFFLUX CARRIER FAMILY PROTEIN"/>
    <property type="match status" value="1"/>
</dbReference>
<feature type="transmembrane region" description="Helical" evidence="8">
    <location>
        <begin position="250"/>
        <end position="269"/>
    </location>
</feature>
<reference evidence="9" key="1">
    <citation type="submission" date="2022-10" db="EMBL/GenBank/DDBJ databases">
        <title>Catenovulum adriacola sp. nov. isolated in the Harbour of Susak.</title>
        <authorList>
            <person name="Schoch T."/>
            <person name="Reich S.J."/>
            <person name="Stoeferle S."/>
            <person name="Flaiz M."/>
            <person name="Kazda M."/>
            <person name="Riedel C.U."/>
            <person name="Duerre P."/>
        </authorList>
    </citation>
    <scope>NUCLEOTIDE SEQUENCE</scope>
    <source>
        <strain evidence="9">TS8</strain>
        <plasmid evidence="9">pCadTS8_2</plasmid>
    </source>
</reference>
<feature type="transmembrane region" description="Helical" evidence="8">
    <location>
        <begin position="69"/>
        <end position="89"/>
    </location>
</feature>
<dbReference type="PANTHER" id="PTHR36838:SF4">
    <property type="entry name" value="AUXIN EFFLUX CARRIER FAMILY PROTEIN"/>
    <property type="match status" value="1"/>
</dbReference>
<feature type="transmembrane region" description="Helical" evidence="8">
    <location>
        <begin position="281"/>
        <end position="305"/>
    </location>
</feature>
<dbReference type="Pfam" id="PF03547">
    <property type="entry name" value="Mem_trans"/>
    <property type="match status" value="2"/>
</dbReference>
<dbReference type="RefSeq" id="WP_268076785.1">
    <property type="nucleotide sequence ID" value="NZ_CP109967.1"/>
</dbReference>
<evidence type="ECO:0000256" key="2">
    <source>
        <dbReference type="ARBA" id="ARBA00010145"/>
    </source>
</evidence>
<comment type="similarity">
    <text evidence="2">Belongs to the auxin efflux carrier (TC 2.A.69) family.</text>
</comment>
<evidence type="ECO:0000256" key="6">
    <source>
        <dbReference type="ARBA" id="ARBA00022989"/>
    </source>
</evidence>
<proteinExistence type="inferred from homology"/>
<dbReference type="EMBL" id="CP109967">
    <property type="protein sequence ID" value="WAJ72068.1"/>
    <property type="molecule type" value="Genomic_DNA"/>
</dbReference>
<keyword evidence="9" id="KW-0614">Plasmid</keyword>
<keyword evidence="5 8" id="KW-0812">Transmembrane</keyword>
<dbReference type="Proteomes" id="UP001163726">
    <property type="component" value="Plasmid pCadTS8_2"/>
</dbReference>
<feature type="transmembrane region" description="Helical" evidence="8">
    <location>
        <begin position="44"/>
        <end position="63"/>
    </location>
</feature>
<feature type="transmembrane region" description="Helical" evidence="8">
    <location>
        <begin position="191"/>
        <end position="210"/>
    </location>
</feature>
<feature type="transmembrane region" description="Helical" evidence="8">
    <location>
        <begin position="222"/>
        <end position="244"/>
    </location>
</feature>
<evidence type="ECO:0000313" key="9">
    <source>
        <dbReference type="EMBL" id="WAJ72068.1"/>
    </source>
</evidence>
<organism evidence="9 10">
    <name type="scientific">Catenovulum adriaticum</name>
    <dbReference type="NCBI Taxonomy" id="2984846"/>
    <lineage>
        <taxon>Bacteria</taxon>
        <taxon>Pseudomonadati</taxon>
        <taxon>Pseudomonadota</taxon>
        <taxon>Gammaproteobacteria</taxon>
        <taxon>Alteromonadales</taxon>
        <taxon>Alteromonadaceae</taxon>
        <taxon>Catenovulum</taxon>
    </lineage>
</organism>
<protein>
    <submittedName>
        <fullName evidence="9">AEC family transporter</fullName>
    </submittedName>
</protein>
<evidence type="ECO:0000256" key="4">
    <source>
        <dbReference type="ARBA" id="ARBA00022475"/>
    </source>
</evidence>
<accession>A0ABY7AS29</accession>
<comment type="subcellular location">
    <subcellularLocation>
        <location evidence="1">Cell membrane</location>
        <topology evidence="1">Multi-pass membrane protein</topology>
    </subcellularLocation>
</comment>
<evidence type="ECO:0000256" key="3">
    <source>
        <dbReference type="ARBA" id="ARBA00022448"/>
    </source>
</evidence>
<dbReference type="Gene3D" id="1.20.1530.20">
    <property type="match status" value="1"/>
</dbReference>
<keyword evidence="4" id="KW-1003">Cell membrane</keyword>
<dbReference type="InterPro" id="IPR038770">
    <property type="entry name" value="Na+/solute_symporter_sf"/>
</dbReference>
<feature type="transmembrane region" description="Helical" evidence="8">
    <location>
        <begin position="129"/>
        <end position="150"/>
    </location>
</feature>
<dbReference type="InterPro" id="IPR004776">
    <property type="entry name" value="Mem_transp_PIN-like"/>
</dbReference>
<keyword evidence="7 8" id="KW-0472">Membrane</keyword>
<feature type="transmembrane region" description="Helical" evidence="8">
    <location>
        <begin position="6"/>
        <end position="32"/>
    </location>
</feature>
<evidence type="ECO:0000256" key="1">
    <source>
        <dbReference type="ARBA" id="ARBA00004651"/>
    </source>
</evidence>
<geneLocation type="plasmid" evidence="9 10">
    <name>pCadTS8_2</name>
</geneLocation>
<keyword evidence="3" id="KW-0813">Transport</keyword>
<evidence type="ECO:0000256" key="5">
    <source>
        <dbReference type="ARBA" id="ARBA00022692"/>
    </source>
</evidence>
<keyword evidence="10" id="KW-1185">Reference proteome</keyword>
<evidence type="ECO:0000256" key="8">
    <source>
        <dbReference type="SAM" id="Phobius"/>
    </source>
</evidence>
<gene>
    <name evidence="9" type="ORF">OLW01_17455</name>
</gene>
<evidence type="ECO:0000313" key="10">
    <source>
        <dbReference type="Proteomes" id="UP001163726"/>
    </source>
</evidence>
<sequence>MSLISHFQSAIGVTGPVLIILVMGMFLKRIALLNANFVQIGNKLVFNVALPSLLFLSTGSGSITQNLNLPLVIYAVLATVASVLVVWLIARSTLEASKVGVFTQCAFRGNMGIIGLALCVNAFGDQVVAKAAVYLAFLTIVYNLLSVLLLSNSKSNVLKKIAKNPLIIAIVCGGAWSLLKIPMPNVMQLSLGYLSQLTLPLALLCIGASLDWHSFKANHQQALAATCLKLIILPASIVVIGIYLNFAPEALGILFLMMATPTAAAAYVMSKQMTEHGNLAAEIITLSTALSPLTVTLGLIVLSYFEYIPS</sequence>
<keyword evidence="6 8" id="KW-1133">Transmembrane helix</keyword>
<name>A0ABY7AS29_9ALTE</name>